<dbReference type="Pfam" id="PF16242">
    <property type="entry name" value="Pyrid_ox_like"/>
    <property type="match status" value="1"/>
</dbReference>
<evidence type="ECO:0000259" key="1">
    <source>
        <dbReference type="Pfam" id="PF16242"/>
    </source>
</evidence>
<dbReference type="InterPro" id="IPR038725">
    <property type="entry name" value="YdaG_split_barrel_FMN-bd"/>
</dbReference>
<protein>
    <submittedName>
        <fullName evidence="2">Pyridoxamine 5'-phosphate oxidase family protein</fullName>
    </submittedName>
</protein>
<dbReference type="RefSeq" id="WP_380216336.1">
    <property type="nucleotide sequence ID" value="NZ_JBHTBN010000001.1"/>
</dbReference>
<dbReference type="Proteomes" id="UP001596415">
    <property type="component" value="Unassembled WGS sequence"/>
</dbReference>
<comment type="caution">
    <text evidence="2">The sequence shown here is derived from an EMBL/GenBank/DDBJ whole genome shotgun (WGS) entry which is preliminary data.</text>
</comment>
<keyword evidence="3" id="KW-1185">Reference proteome</keyword>
<proteinExistence type="predicted"/>
<reference evidence="3" key="1">
    <citation type="journal article" date="2019" name="Int. J. Syst. Evol. Microbiol.">
        <title>The Global Catalogue of Microorganisms (GCM) 10K type strain sequencing project: providing services to taxonomists for standard genome sequencing and annotation.</title>
        <authorList>
            <consortium name="The Broad Institute Genomics Platform"/>
            <consortium name="The Broad Institute Genome Sequencing Center for Infectious Disease"/>
            <person name="Wu L."/>
            <person name="Ma J."/>
        </authorList>
    </citation>
    <scope>NUCLEOTIDE SEQUENCE [LARGE SCALE GENOMIC DNA]</scope>
    <source>
        <strain evidence="3">CGMCC 1.16306</strain>
    </source>
</reference>
<gene>
    <name evidence="2" type="ORF">ACFQO1_02370</name>
</gene>
<name>A0ABW2MQW3_9FLAO</name>
<evidence type="ECO:0000313" key="3">
    <source>
        <dbReference type="Proteomes" id="UP001596415"/>
    </source>
</evidence>
<dbReference type="PANTHER" id="PTHR34818:SF1">
    <property type="entry name" value="PROTEIN BLI-3"/>
    <property type="match status" value="1"/>
</dbReference>
<dbReference type="PANTHER" id="PTHR34818">
    <property type="entry name" value="PROTEIN BLI-3"/>
    <property type="match status" value="1"/>
</dbReference>
<accession>A0ABW2MQW3</accession>
<dbReference type="EMBL" id="JBHTBN010000001">
    <property type="protein sequence ID" value="MFC7356517.1"/>
    <property type="molecule type" value="Genomic_DNA"/>
</dbReference>
<dbReference type="Gene3D" id="2.30.110.10">
    <property type="entry name" value="Electron Transport, Fmn-binding Protein, Chain A"/>
    <property type="match status" value="1"/>
</dbReference>
<dbReference type="InterPro" id="IPR012349">
    <property type="entry name" value="Split_barrel_FMN-bd"/>
</dbReference>
<sequence>MSTQNLYNSEAIKKVKDIATDVDFTMMATNLKKQPLSVVPMSTKKVDDLGNIWFLSGADSDHNADIQKDSNVQLMYSGGSDMKFLSIYGTAEITKDKAMIEELYGKTDNIWFDGKDDPNVSVIKFIPSEAAYWDSGSNKLVNLFKMAKGAITGEKQDIGTTGKLKL</sequence>
<evidence type="ECO:0000313" key="2">
    <source>
        <dbReference type="EMBL" id="MFC7356517.1"/>
    </source>
</evidence>
<organism evidence="2 3">
    <name type="scientific">Jejudonia soesokkakensis</name>
    <dbReference type="NCBI Taxonomy" id="1323432"/>
    <lineage>
        <taxon>Bacteria</taxon>
        <taxon>Pseudomonadati</taxon>
        <taxon>Bacteroidota</taxon>
        <taxon>Flavobacteriia</taxon>
        <taxon>Flavobacteriales</taxon>
        <taxon>Flavobacteriaceae</taxon>
        <taxon>Jejudonia</taxon>
    </lineage>
</organism>
<dbReference type="SUPFAM" id="SSF50475">
    <property type="entry name" value="FMN-binding split barrel"/>
    <property type="match status" value="1"/>
</dbReference>
<feature type="domain" description="General stress protein FMN-binding split barrel" evidence="1">
    <location>
        <begin position="10"/>
        <end position="157"/>
    </location>
</feature>
<dbReference type="InterPro" id="IPR052917">
    <property type="entry name" value="Stress-Dev_Protein"/>
</dbReference>